<dbReference type="Pfam" id="PF00149">
    <property type="entry name" value="Metallophos"/>
    <property type="match status" value="1"/>
</dbReference>
<dbReference type="Gene3D" id="3.60.21.10">
    <property type="match status" value="1"/>
</dbReference>
<feature type="domain" description="Calcineurin-like phosphoesterase" evidence="4">
    <location>
        <begin position="60"/>
        <end position="331"/>
    </location>
</feature>
<organism evidence="5 6">
    <name type="scientific">Symbiodinium necroappetens</name>
    <dbReference type="NCBI Taxonomy" id="1628268"/>
    <lineage>
        <taxon>Eukaryota</taxon>
        <taxon>Sar</taxon>
        <taxon>Alveolata</taxon>
        <taxon>Dinophyceae</taxon>
        <taxon>Suessiales</taxon>
        <taxon>Symbiodiniaceae</taxon>
        <taxon>Symbiodinium</taxon>
    </lineage>
</organism>
<keyword evidence="2" id="KW-0378">Hydrolase</keyword>
<dbReference type="InterPro" id="IPR004843">
    <property type="entry name" value="Calcineurin-like_PHP"/>
</dbReference>
<dbReference type="InterPro" id="IPR029052">
    <property type="entry name" value="Metallo-depent_PP-like"/>
</dbReference>
<sequence>MTRLLLAWSLHCLAARLVRARDEDCSHGYFQPPPRPQDPTEHNGQALRDACFGKDASRHIFVIGDWGGVKYTAEMPIMPADHRSTLFPKRHRKFVEGVDDCAQQRVAGQMLNWATHSAPDYILNVGDNFYWGGAHSNCSSNVIVNGFSWHQWKPIYEDMYKGPGIDGRQWLGILGNHDYGGFLFTSGWHETIWYTWAEHAGTSKRWLTPAQFWKVKVRYPDFSIDYYFIDTNIHNVWEPNKTVGHNICSDKYNANNSTCPLTGPFSLASCHGWFGTLWEVQSRWLDQRLEASVAEWQIVVSHFPPEYNAKFWVKLGRRRGIDLFISGHRHYQQLTLKGETTKTAPKFPFTTIISGGGGGITSDRHPELFGLDDAYGFFDLNVSKAEIHIKAISHGGLLRRQATITAELPEAMHIV</sequence>
<gene>
    <name evidence="5" type="ORF">SNEC2469_LOCUS5286</name>
</gene>
<accession>A0A812LT89</accession>
<evidence type="ECO:0000256" key="2">
    <source>
        <dbReference type="ARBA" id="ARBA00022801"/>
    </source>
</evidence>
<keyword evidence="6" id="KW-1185">Reference proteome</keyword>
<proteinExistence type="predicted"/>
<evidence type="ECO:0000259" key="4">
    <source>
        <dbReference type="Pfam" id="PF00149"/>
    </source>
</evidence>
<protein>
    <recommendedName>
        <fullName evidence="4">Calcineurin-like phosphoesterase domain-containing protein</fullName>
    </recommendedName>
</protein>
<dbReference type="SUPFAM" id="SSF56300">
    <property type="entry name" value="Metallo-dependent phosphatases"/>
    <property type="match status" value="1"/>
</dbReference>
<reference evidence="5" key="1">
    <citation type="submission" date="2021-02" db="EMBL/GenBank/DDBJ databases">
        <authorList>
            <person name="Dougan E. K."/>
            <person name="Rhodes N."/>
            <person name="Thang M."/>
            <person name="Chan C."/>
        </authorList>
    </citation>
    <scope>NUCLEOTIDE SEQUENCE</scope>
</reference>
<dbReference type="EMBL" id="CAJNJA010009937">
    <property type="protein sequence ID" value="CAE7252149.1"/>
    <property type="molecule type" value="Genomic_DNA"/>
</dbReference>
<comment type="caution">
    <text evidence="5">The sequence shown here is derived from an EMBL/GenBank/DDBJ whole genome shotgun (WGS) entry which is preliminary data.</text>
</comment>
<name>A0A812LT89_9DINO</name>
<evidence type="ECO:0000256" key="1">
    <source>
        <dbReference type="ARBA" id="ARBA00022729"/>
    </source>
</evidence>
<feature type="chain" id="PRO_5032443268" description="Calcineurin-like phosphoesterase domain-containing protein" evidence="3">
    <location>
        <begin position="21"/>
        <end position="415"/>
    </location>
</feature>
<dbReference type="GO" id="GO:0016787">
    <property type="term" value="F:hydrolase activity"/>
    <property type="evidence" value="ECO:0007669"/>
    <property type="project" value="UniProtKB-KW"/>
</dbReference>
<dbReference type="PANTHER" id="PTHR10161">
    <property type="entry name" value="TARTRATE-RESISTANT ACID PHOSPHATASE TYPE 5"/>
    <property type="match status" value="1"/>
</dbReference>
<dbReference type="OrthoDB" id="411211at2759"/>
<keyword evidence="1 3" id="KW-0732">Signal</keyword>
<evidence type="ECO:0000256" key="3">
    <source>
        <dbReference type="SAM" id="SignalP"/>
    </source>
</evidence>
<evidence type="ECO:0000313" key="6">
    <source>
        <dbReference type="Proteomes" id="UP000601435"/>
    </source>
</evidence>
<dbReference type="AlphaFoldDB" id="A0A812LT89"/>
<dbReference type="InterPro" id="IPR051558">
    <property type="entry name" value="Metallophosphoesterase_PAP"/>
</dbReference>
<evidence type="ECO:0000313" key="5">
    <source>
        <dbReference type="EMBL" id="CAE7252149.1"/>
    </source>
</evidence>
<dbReference type="Proteomes" id="UP000601435">
    <property type="component" value="Unassembled WGS sequence"/>
</dbReference>
<feature type="signal peptide" evidence="3">
    <location>
        <begin position="1"/>
        <end position="20"/>
    </location>
</feature>
<dbReference type="PANTHER" id="PTHR10161:SF14">
    <property type="entry name" value="TARTRATE-RESISTANT ACID PHOSPHATASE TYPE 5"/>
    <property type="match status" value="1"/>
</dbReference>